<dbReference type="Proteomes" id="UP001152798">
    <property type="component" value="Chromosome 5"/>
</dbReference>
<evidence type="ECO:0000256" key="1">
    <source>
        <dbReference type="ARBA" id="ARBA00007447"/>
    </source>
</evidence>
<gene>
    <name evidence="5" type="ORF">NEZAVI_LOCUS10456</name>
</gene>
<accession>A0A9P0HGP3</accession>
<evidence type="ECO:0000313" key="6">
    <source>
        <dbReference type="Proteomes" id="UP001152798"/>
    </source>
</evidence>
<dbReference type="PROSITE" id="PS51767">
    <property type="entry name" value="PEPTIDASE_A1"/>
    <property type="match status" value="1"/>
</dbReference>
<dbReference type="PRINTS" id="PR00792">
    <property type="entry name" value="PEPSIN"/>
</dbReference>
<keyword evidence="6" id="KW-1185">Reference proteome</keyword>
<dbReference type="InterPro" id="IPR033121">
    <property type="entry name" value="PEPTIDASE_A1"/>
</dbReference>
<dbReference type="Pfam" id="PF00026">
    <property type="entry name" value="Asp"/>
    <property type="match status" value="1"/>
</dbReference>
<dbReference type="PANTHER" id="PTHR47966">
    <property type="entry name" value="BETA-SITE APP-CLEAVING ENZYME, ISOFORM A-RELATED"/>
    <property type="match status" value="1"/>
</dbReference>
<dbReference type="GO" id="GO:0004190">
    <property type="term" value="F:aspartic-type endopeptidase activity"/>
    <property type="evidence" value="ECO:0007669"/>
    <property type="project" value="InterPro"/>
</dbReference>
<dbReference type="InterPro" id="IPR021109">
    <property type="entry name" value="Peptidase_aspartic_dom_sf"/>
</dbReference>
<feature type="active site" evidence="2">
    <location>
        <position position="277"/>
    </location>
</feature>
<dbReference type="PANTHER" id="PTHR47966:SF51">
    <property type="entry name" value="BETA-SITE APP-CLEAVING ENZYME, ISOFORM A-RELATED"/>
    <property type="match status" value="1"/>
</dbReference>
<organism evidence="5 6">
    <name type="scientific">Nezara viridula</name>
    <name type="common">Southern green stink bug</name>
    <name type="synonym">Cimex viridulus</name>
    <dbReference type="NCBI Taxonomy" id="85310"/>
    <lineage>
        <taxon>Eukaryota</taxon>
        <taxon>Metazoa</taxon>
        <taxon>Ecdysozoa</taxon>
        <taxon>Arthropoda</taxon>
        <taxon>Hexapoda</taxon>
        <taxon>Insecta</taxon>
        <taxon>Pterygota</taxon>
        <taxon>Neoptera</taxon>
        <taxon>Paraneoptera</taxon>
        <taxon>Hemiptera</taxon>
        <taxon>Heteroptera</taxon>
        <taxon>Panheteroptera</taxon>
        <taxon>Pentatomomorpha</taxon>
        <taxon>Pentatomoidea</taxon>
        <taxon>Pentatomidae</taxon>
        <taxon>Pentatominae</taxon>
        <taxon>Nezara</taxon>
    </lineage>
</organism>
<dbReference type="GO" id="GO:0006508">
    <property type="term" value="P:proteolysis"/>
    <property type="evidence" value="ECO:0007669"/>
    <property type="project" value="InterPro"/>
</dbReference>
<keyword evidence="3" id="KW-1015">Disulfide bond</keyword>
<evidence type="ECO:0000256" key="2">
    <source>
        <dbReference type="PIRSR" id="PIRSR601461-1"/>
    </source>
</evidence>
<reference evidence="5" key="1">
    <citation type="submission" date="2022-01" db="EMBL/GenBank/DDBJ databases">
        <authorList>
            <person name="King R."/>
        </authorList>
    </citation>
    <scope>NUCLEOTIDE SEQUENCE</scope>
</reference>
<dbReference type="InterPro" id="IPR001461">
    <property type="entry name" value="Aspartic_peptidase_A1"/>
</dbReference>
<sequence>MKGRPSNQLVDCTFIGPDCHPSQDVMSGSFLGLGSGPLEIAIKGLCIPPETNSLDNSGHDACHNLQFVGFISLPWGSRLTQVHYVGEVGLGSPAQKFNVLFDTATPALWIPFDKFRSTESSSFQNLSDCQVSRPYTTGHFNALNKKDVLEIGGASVKDQSFELVTAGFEDKIFDGIFGLAYPSPSPVCGPEVIPVQNMANQGIAPAVFSFRYETDPYTKTPEHIGDVIFGIDNEYVDEAALKYITLSKKANWQIAVDRVNTLNGLAVCKEGCQAIIDSASPVIAGPIEEVNQLYQHITGGCSYHNGTYEINCQNVEHLPSLIFTINGIDYDLDGEDYVLRFPTRFGTTCISTLVGMDLPEKTWVLGDAFMKRFYTVFDQENGRVAFGQMKNDYWH</sequence>
<comment type="similarity">
    <text evidence="1">Belongs to the peptidase A1 family.</text>
</comment>
<evidence type="ECO:0000256" key="3">
    <source>
        <dbReference type="PIRSR" id="PIRSR601461-2"/>
    </source>
</evidence>
<dbReference type="FunFam" id="2.40.70.10:FF:000044">
    <property type="entry name" value="Lysosomal aspartic protease"/>
    <property type="match status" value="1"/>
</dbReference>
<dbReference type="SUPFAM" id="SSF50630">
    <property type="entry name" value="Acid proteases"/>
    <property type="match status" value="1"/>
</dbReference>
<feature type="disulfide bond" evidence="3">
    <location>
        <begin position="268"/>
        <end position="272"/>
    </location>
</feature>
<name>A0A9P0HGP3_NEZVI</name>
<dbReference type="Gene3D" id="2.40.70.10">
    <property type="entry name" value="Acid Proteases"/>
    <property type="match status" value="2"/>
</dbReference>
<dbReference type="OrthoDB" id="6600601at2759"/>
<evidence type="ECO:0000313" key="5">
    <source>
        <dbReference type="EMBL" id="CAH1401432.1"/>
    </source>
</evidence>
<dbReference type="EMBL" id="OV725081">
    <property type="protein sequence ID" value="CAH1401432.1"/>
    <property type="molecule type" value="Genomic_DNA"/>
</dbReference>
<feature type="active site" evidence="2">
    <location>
        <position position="102"/>
    </location>
</feature>
<protein>
    <recommendedName>
        <fullName evidence="4">Peptidase A1 domain-containing protein</fullName>
    </recommendedName>
</protein>
<feature type="domain" description="Peptidase A1" evidence="4">
    <location>
        <begin position="84"/>
        <end position="387"/>
    </location>
</feature>
<proteinExistence type="inferred from homology"/>
<evidence type="ECO:0000259" key="4">
    <source>
        <dbReference type="PROSITE" id="PS51767"/>
    </source>
</evidence>
<feature type="disulfide bond" evidence="3">
    <location>
        <begin position="312"/>
        <end position="349"/>
    </location>
</feature>
<dbReference type="AlphaFoldDB" id="A0A9P0HGP3"/>